<evidence type="ECO:0000256" key="6">
    <source>
        <dbReference type="SAM" id="Phobius"/>
    </source>
</evidence>
<dbReference type="Pfam" id="PF04138">
    <property type="entry name" value="GtrA_DPMS_TM"/>
    <property type="match status" value="1"/>
</dbReference>
<dbReference type="EMBL" id="JBHTMN010000004">
    <property type="protein sequence ID" value="MFD1382476.1"/>
    <property type="molecule type" value="Genomic_DNA"/>
</dbReference>
<gene>
    <name evidence="8" type="ORF">ACFQ45_03810</name>
</gene>
<proteinExistence type="inferred from homology"/>
<keyword evidence="4 6" id="KW-1133">Transmembrane helix</keyword>
<protein>
    <submittedName>
        <fullName evidence="8">GtrA family protein</fullName>
    </submittedName>
</protein>
<keyword evidence="9" id="KW-1185">Reference proteome</keyword>
<evidence type="ECO:0000256" key="5">
    <source>
        <dbReference type="ARBA" id="ARBA00023136"/>
    </source>
</evidence>
<reference evidence="9" key="1">
    <citation type="journal article" date="2019" name="Int. J. Syst. Evol. Microbiol.">
        <title>The Global Catalogue of Microorganisms (GCM) 10K type strain sequencing project: providing services to taxonomists for standard genome sequencing and annotation.</title>
        <authorList>
            <consortium name="The Broad Institute Genomics Platform"/>
            <consortium name="The Broad Institute Genome Sequencing Center for Infectious Disease"/>
            <person name="Wu L."/>
            <person name="Ma J."/>
        </authorList>
    </citation>
    <scope>NUCLEOTIDE SEQUENCE [LARGE SCALE GENOMIC DNA]</scope>
    <source>
        <strain evidence="9">JCM 30774</strain>
    </source>
</reference>
<feature type="transmembrane region" description="Helical" evidence="6">
    <location>
        <begin position="75"/>
        <end position="93"/>
    </location>
</feature>
<name>A0ABW4AXV5_9GAMM</name>
<organism evidence="8 9">
    <name type="scientific">Rhodanobacter aciditrophus</name>
    <dbReference type="NCBI Taxonomy" id="1623218"/>
    <lineage>
        <taxon>Bacteria</taxon>
        <taxon>Pseudomonadati</taxon>
        <taxon>Pseudomonadota</taxon>
        <taxon>Gammaproteobacteria</taxon>
        <taxon>Lysobacterales</taxon>
        <taxon>Rhodanobacteraceae</taxon>
        <taxon>Rhodanobacter</taxon>
    </lineage>
</organism>
<evidence type="ECO:0000256" key="3">
    <source>
        <dbReference type="ARBA" id="ARBA00022692"/>
    </source>
</evidence>
<feature type="transmembrane region" description="Helical" evidence="6">
    <location>
        <begin position="12"/>
        <end position="31"/>
    </location>
</feature>
<feature type="transmembrane region" description="Helical" evidence="6">
    <location>
        <begin position="105"/>
        <end position="128"/>
    </location>
</feature>
<keyword evidence="3 6" id="KW-0812">Transmembrane</keyword>
<comment type="subcellular location">
    <subcellularLocation>
        <location evidence="1">Membrane</location>
        <topology evidence="1">Multi-pass membrane protein</topology>
    </subcellularLocation>
</comment>
<feature type="domain" description="GtrA/DPMS transmembrane" evidence="7">
    <location>
        <begin position="11"/>
        <end position="134"/>
    </location>
</feature>
<accession>A0ABW4AXV5</accession>
<feature type="transmembrane region" description="Helical" evidence="6">
    <location>
        <begin position="37"/>
        <end position="54"/>
    </location>
</feature>
<dbReference type="InterPro" id="IPR051401">
    <property type="entry name" value="GtrA_CellWall_Glycosyl"/>
</dbReference>
<evidence type="ECO:0000259" key="7">
    <source>
        <dbReference type="Pfam" id="PF04138"/>
    </source>
</evidence>
<dbReference type="Proteomes" id="UP001597059">
    <property type="component" value="Unassembled WGS sequence"/>
</dbReference>
<evidence type="ECO:0000256" key="4">
    <source>
        <dbReference type="ARBA" id="ARBA00022989"/>
    </source>
</evidence>
<comment type="caution">
    <text evidence="8">The sequence shown here is derived from an EMBL/GenBank/DDBJ whole genome shotgun (WGS) entry which is preliminary data.</text>
</comment>
<evidence type="ECO:0000256" key="1">
    <source>
        <dbReference type="ARBA" id="ARBA00004141"/>
    </source>
</evidence>
<evidence type="ECO:0000256" key="2">
    <source>
        <dbReference type="ARBA" id="ARBA00009399"/>
    </source>
</evidence>
<comment type="similarity">
    <text evidence="2">Belongs to the GtrA family.</text>
</comment>
<dbReference type="RefSeq" id="WP_377365496.1">
    <property type="nucleotide sequence ID" value="NZ_JBHTMN010000004.1"/>
</dbReference>
<dbReference type="PANTHER" id="PTHR38459:SF1">
    <property type="entry name" value="PROPHAGE BACTOPRENOL-LINKED GLUCOSE TRANSLOCASE HOMOLOG"/>
    <property type="match status" value="1"/>
</dbReference>
<evidence type="ECO:0000313" key="8">
    <source>
        <dbReference type="EMBL" id="MFD1382476.1"/>
    </source>
</evidence>
<evidence type="ECO:0000313" key="9">
    <source>
        <dbReference type="Proteomes" id="UP001597059"/>
    </source>
</evidence>
<dbReference type="PANTHER" id="PTHR38459">
    <property type="entry name" value="PROPHAGE BACTOPRENOL-LINKED GLUCOSE TRANSLOCASE HOMOLOG"/>
    <property type="match status" value="1"/>
</dbReference>
<keyword evidence="5 6" id="KW-0472">Membrane</keyword>
<dbReference type="InterPro" id="IPR007267">
    <property type="entry name" value="GtrA_DPMS_TM"/>
</dbReference>
<sequence>MTTSSIRQFFQFSLVGLVSFAIDVVVMWLLADKLPLVLARVLAFAAAVLSNWIFHRIYTFKDHATLDAKLREATHFTIASLLGMLPNVGIYWWTVSTGFYQTHQAFPFAPVLAMIPGIMVGHCVNFALAKYWVFNPSKHRASV</sequence>